<dbReference type="RefSeq" id="WP_162926006.1">
    <property type="nucleotide sequence ID" value="NZ_CABMIZ010000046.1"/>
</dbReference>
<sequence length="46" mass="5821">MKKTNEDKERKYKKSIMKKIGYIKEVRYLMLIDKYVSYFYRKKTSF</sequence>
<reference evidence="1" key="1">
    <citation type="submission" date="2022-06" db="EMBL/GenBank/DDBJ databases">
        <authorList>
            <person name="Holder M.E."/>
            <person name="Ajami N.J."/>
            <person name="Petrosino J.F."/>
        </authorList>
    </citation>
    <scope>NUCLEOTIDE SEQUENCE</scope>
    <source>
        <strain evidence="1">RMA 8861</strain>
    </source>
</reference>
<protein>
    <submittedName>
        <fullName evidence="1">Uncharacterized protein</fullName>
    </submittedName>
</protein>
<gene>
    <name evidence="1" type="ORF">NH397_07660</name>
</gene>
<dbReference type="GeneID" id="303562206"/>
<evidence type="ECO:0000313" key="2">
    <source>
        <dbReference type="Proteomes" id="UP001055437"/>
    </source>
</evidence>
<accession>A0ABY5B402</accession>
<name>A0ABY5B402_CLOSE</name>
<dbReference type="EMBL" id="CP099799">
    <property type="protein sequence ID" value="USS02278.1"/>
    <property type="molecule type" value="Genomic_DNA"/>
</dbReference>
<organism evidence="1 2">
    <name type="scientific">Clostridium septicum</name>
    <dbReference type="NCBI Taxonomy" id="1504"/>
    <lineage>
        <taxon>Bacteria</taxon>
        <taxon>Bacillati</taxon>
        <taxon>Bacillota</taxon>
        <taxon>Clostridia</taxon>
        <taxon>Eubacteriales</taxon>
        <taxon>Clostridiaceae</taxon>
        <taxon>Clostridium</taxon>
    </lineage>
</organism>
<evidence type="ECO:0000313" key="1">
    <source>
        <dbReference type="EMBL" id="USS02278.1"/>
    </source>
</evidence>
<proteinExistence type="predicted"/>
<dbReference type="Proteomes" id="UP001055437">
    <property type="component" value="Chromosome"/>
</dbReference>
<keyword evidence="2" id="KW-1185">Reference proteome</keyword>